<dbReference type="SUPFAM" id="SSF51445">
    <property type="entry name" value="(Trans)glycosidases"/>
    <property type="match status" value="1"/>
</dbReference>
<sequence>MTGFRLFALFVLSVLTLTLPMCKEGKQKPSKEVQRRVQSMSVEEKVGQLFMIGFNGRDISPRLREWIVDRHAGGVIIFRKNVNSEKQLISLTSEMQSLAQGSKPGLPLLIATDQELGVSRTEIKFGGVPPEPREVARMDSSDVVSLATEIARDLRSWGINMTMAPVVDIDQPQGDTPLSYRTFSSNPDTVAYLARIFISSFQKERVIAAAKHFPGLGDVTIDSHKDMPRTDKTIDELLERELRPYQGVIAEDVACIMSAHILVRSVDSSNPATLSKTVLTGLLRERLGFQGVIITDDMQMGGISKHYDLPEACVMSINAGADIILHCQFLKGLATAEECYECVLKAAYSGEIPRKRLDEAVYRILILKEDL</sequence>
<dbReference type="InterPro" id="IPR036962">
    <property type="entry name" value="Glyco_hydro_3_N_sf"/>
</dbReference>
<dbReference type="InterPro" id="IPR001764">
    <property type="entry name" value="Glyco_hydro_3_N"/>
</dbReference>
<keyword evidence="5" id="KW-0326">Glycosidase</keyword>
<evidence type="ECO:0000256" key="5">
    <source>
        <dbReference type="ARBA" id="ARBA00023295"/>
    </source>
</evidence>
<comment type="catalytic activity">
    <reaction evidence="1">
        <text>Hydrolysis of terminal non-reducing N-acetyl-D-hexosamine residues in N-acetyl-beta-D-hexosaminides.</text>
        <dbReference type="EC" id="3.2.1.52"/>
    </reaction>
</comment>
<reference evidence="7 8" key="1">
    <citation type="submission" date="2017-06" db="EMBL/GenBank/DDBJ databases">
        <title>Novel microbial phyla capable of carbon fixation and sulfur reduction in deep-sea sediments.</title>
        <authorList>
            <person name="Huang J."/>
            <person name="Baker B."/>
            <person name="Wang Y."/>
        </authorList>
    </citation>
    <scope>NUCLEOTIDE SEQUENCE [LARGE SCALE GENOMIC DNA]</scope>
    <source>
        <strain evidence="7">B3_TA06</strain>
    </source>
</reference>
<dbReference type="EMBL" id="NJBO01000015">
    <property type="protein sequence ID" value="TKJ40931.1"/>
    <property type="molecule type" value="Genomic_DNA"/>
</dbReference>
<evidence type="ECO:0000313" key="8">
    <source>
        <dbReference type="Proteomes" id="UP000317778"/>
    </source>
</evidence>
<evidence type="ECO:0000256" key="2">
    <source>
        <dbReference type="ARBA" id="ARBA00005336"/>
    </source>
</evidence>
<feature type="domain" description="Glycoside hydrolase family 3 N-terminal" evidence="6">
    <location>
        <begin position="42"/>
        <end position="365"/>
    </location>
</feature>
<dbReference type="PANTHER" id="PTHR30480:SF13">
    <property type="entry name" value="BETA-HEXOSAMINIDASE"/>
    <property type="match status" value="1"/>
</dbReference>
<dbReference type="Pfam" id="PF00933">
    <property type="entry name" value="Glyco_hydro_3"/>
    <property type="match status" value="1"/>
</dbReference>
<dbReference type="AlphaFoldDB" id="A0A532V159"/>
<dbReference type="Gene3D" id="3.20.20.300">
    <property type="entry name" value="Glycoside hydrolase, family 3, N-terminal domain"/>
    <property type="match status" value="1"/>
</dbReference>
<evidence type="ECO:0000256" key="3">
    <source>
        <dbReference type="ARBA" id="ARBA00012663"/>
    </source>
</evidence>
<dbReference type="InterPro" id="IPR017853">
    <property type="entry name" value="GH"/>
</dbReference>
<dbReference type="PANTHER" id="PTHR30480">
    <property type="entry name" value="BETA-HEXOSAMINIDASE-RELATED"/>
    <property type="match status" value="1"/>
</dbReference>
<keyword evidence="4" id="KW-0378">Hydrolase</keyword>
<gene>
    <name evidence="7" type="ORF">CEE36_08675</name>
</gene>
<evidence type="ECO:0000256" key="4">
    <source>
        <dbReference type="ARBA" id="ARBA00022801"/>
    </source>
</evidence>
<evidence type="ECO:0000259" key="6">
    <source>
        <dbReference type="Pfam" id="PF00933"/>
    </source>
</evidence>
<proteinExistence type="inferred from homology"/>
<comment type="caution">
    <text evidence="7">The sequence shown here is derived from an EMBL/GenBank/DDBJ whole genome shotgun (WGS) entry which is preliminary data.</text>
</comment>
<evidence type="ECO:0000313" key="7">
    <source>
        <dbReference type="EMBL" id="TKJ40931.1"/>
    </source>
</evidence>
<comment type="similarity">
    <text evidence="2">Belongs to the glycosyl hydrolase 3 family.</text>
</comment>
<dbReference type="GO" id="GO:0004563">
    <property type="term" value="F:beta-N-acetylhexosaminidase activity"/>
    <property type="evidence" value="ECO:0007669"/>
    <property type="project" value="UniProtKB-EC"/>
</dbReference>
<dbReference type="GO" id="GO:0005975">
    <property type="term" value="P:carbohydrate metabolic process"/>
    <property type="evidence" value="ECO:0007669"/>
    <property type="project" value="InterPro"/>
</dbReference>
<accession>A0A532V159</accession>
<dbReference type="Proteomes" id="UP000317778">
    <property type="component" value="Unassembled WGS sequence"/>
</dbReference>
<dbReference type="InterPro" id="IPR050226">
    <property type="entry name" value="NagZ_Beta-hexosaminidase"/>
</dbReference>
<dbReference type="GO" id="GO:0009254">
    <property type="term" value="P:peptidoglycan turnover"/>
    <property type="evidence" value="ECO:0007669"/>
    <property type="project" value="TreeGrafter"/>
</dbReference>
<evidence type="ECO:0000256" key="1">
    <source>
        <dbReference type="ARBA" id="ARBA00001231"/>
    </source>
</evidence>
<protein>
    <recommendedName>
        <fullName evidence="3">beta-N-acetylhexosaminidase</fullName>
        <ecNumber evidence="3">3.2.1.52</ecNumber>
    </recommendedName>
</protein>
<name>A0A532V159_UNCT6</name>
<dbReference type="EC" id="3.2.1.52" evidence="3"/>
<organism evidence="7 8">
    <name type="scientific">candidate division TA06 bacterium B3_TA06</name>
    <dbReference type="NCBI Taxonomy" id="2012487"/>
    <lineage>
        <taxon>Bacteria</taxon>
        <taxon>Bacteria division TA06</taxon>
    </lineage>
</organism>